<dbReference type="NCBIfam" id="TIGR00513">
    <property type="entry name" value="accA"/>
    <property type="match status" value="1"/>
</dbReference>
<comment type="similarity">
    <text evidence="17">Belongs to the AccD/PCCB family.</text>
</comment>
<dbReference type="PRINTS" id="PR01069">
    <property type="entry name" value="ACCCTRFRASEA"/>
</dbReference>
<evidence type="ECO:0000313" key="21">
    <source>
        <dbReference type="EMBL" id="MCZ0689412.1"/>
    </source>
</evidence>
<dbReference type="InterPro" id="IPR011763">
    <property type="entry name" value="COA_CT_C"/>
</dbReference>
<dbReference type="GO" id="GO:0009317">
    <property type="term" value="C:acetyl-CoA carboxylase complex"/>
    <property type="evidence" value="ECO:0007669"/>
    <property type="project" value="InterPro"/>
</dbReference>
<name>A0A9Q4EXH3_MEDGN</name>
<protein>
    <recommendedName>
        <fullName evidence="16 17">Multifunctional fusion protein</fullName>
    </recommendedName>
    <domain>
        <recommendedName>
            <fullName evidence="16">Acetyl-coenzyme A carboxylase carboxyl transferase subunit alpha</fullName>
            <shortName evidence="16">ACCase subunit alpha</shortName>
            <shortName evidence="16">Acetyl-CoA carboxylase carboxyltransferase subunit alpha</shortName>
            <ecNumber evidence="16">2.1.3.15</ecNumber>
        </recommendedName>
    </domain>
    <domain>
        <recommendedName>
            <fullName evidence="17">Acetyl-coenzyme A carboxylase carboxyl transferase subunit beta</fullName>
            <shortName evidence="17">ACCase subunit beta</shortName>
            <shortName evidence="17">Acetyl-CoA carboxylase carboxyltransferase subunit beta</shortName>
        </recommendedName>
    </domain>
</protein>
<evidence type="ECO:0000256" key="13">
    <source>
        <dbReference type="ARBA" id="ARBA00023160"/>
    </source>
</evidence>
<evidence type="ECO:0000256" key="7">
    <source>
        <dbReference type="ARBA" id="ARBA00022516"/>
    </source>
</evidence>
<dbReference type="PANTHER" id="PTHR42853:SF3">
    <property type="entry name" value="ACETYL-COENZYME A CARBOXYLASE CARBOXYL TRANSFERASE SUBUNIT ALPHA, CHLOROPLASTIC"/>
    <property type="match status" value="1"/>
</dbReference>
<keyword evidence="9 16" id="KW-0547">Nucleotide-binding</keyword>
<keyword evidence="7 16" id="KW-0444">Lipid biosynthesis</keyword>
<dbReference type="HAMAP" id="MF_00823">
    <property type="entry name" value="AcetylCoA_CT_alpha"/>
    <property type="match status" value="1"/>
</dbReference>
<dbReference type="SUPFAM" id="SSF52096">
    <property type="entry name" value="ClpP/crotonase"/>
    <property type="match status" value="2"/>
</dbReference>
<keyword evidence="13 16" id="KW-0275">Fatty acid biosynthesis</keyword>
<evidence type="ECO:0000256" key="8">
    <source>
        <dbReference type="ARBA" id="ARBA00022679"/>
    </source>
</evidence>
<keyword evidence="11 16" id="KW-0067">ATP-binding</keyword>
<feature type="zinc finger region" description="C4-type" evidence="17">
    <location>
        <begin position="32"/>
        <end position="54"/>
    </location>
</feature>
<feature type="binding site" evidence="17">
    <location>
        <position position="51"/>
    </location>
    <ligand>
        <name>Zn(2+)</name>
        <dbReference type="ChEBI" id="CHEBI:29105"/>
    </ligand>
</feature>
<evidence type="ECO:0000256" key="5">
    <source>
        <dbReference type="ARBA" id="ARBA00011664"/>
    </source>
</evidence>
<dbReference type="GO" id="GO:0003989">
    <property type="term" value="F:acetyl-CoA carboxylase activity"/>
    <property type="evidence" value="ECO:0007669"/>
    <property type="project" value="InterPro"/>
</dbReference>
<dbReference type="InterPro" id="IPR001095">
    <property type="entry name" value="Acetyl_CoA_COase_a_su"/>
</dbReference>
<dbReference type="Gene3D" id="3.90.226.10">
    <property type="entry name" value="2-enoyl-CoA Hydratase, Chain A, domain 1"/>
    <property type="match status" value="2"/>
</dbReference>
<comment type="subunit">
    <text evidence="16">Acetyl-CoA carboxylase is a heterohexamer composed of biotin carboxyl carrier protein (AccB), biotin carboxylase (AccC) and two subunits each of ACCase subunit alpha (AccA) and ACCase subunit beta (AccD).</text>
</comment>
<dbReference type="EMBL" id="JAPRAY010000001">
    <property type="protein sequence ID" value="MCZ0666029.1"/>
    <property type="molecule type" value="Genomic_DNA"/>
</dbReference>
<dbReference type="NCBIfam" id="NF004344">
    <property type="entry name" value="PRK05724.1"/>
    <property type="match status" value="1"/>
</dbReference>
<proteinExistence type="inferred from homology"/>
<evidence type="ECO:0000256" key="11">
    <source>
        <dbReference type="ARBA" id="ARBA00022840"/>
    </source>
</evidence>
<dbReference type="EMBL" id="JAPRBD010000004">
    <property type="protein sequence ID" value="MCZ0689412.1"/>
    <property type="molecule type" value="Genomic_DNA"/>
</dbReference>
<gene>
    <name evidence="16" type="primary">accA</name>
    <name evidence="17" type="synonym">accD</name>
    <name evidence="21" type="ORF">OZZ16_05705</name>
    <name evidence="20" type="ORF">OZZ17_00535</name>
</gene>
<dbReference type="GO" id="GO:0008270">
    <property type="term" value="F:zinc ion binding"/>
    <property type="evidence" value="ECO:0007669"/>
    <property type="project" value="UniProtKB-UniRule"/>
</dbReference>
<comment type="similarity">
    <text evidence="16">Belongs to the AccA family.</text>
</comment>
<dbReference type="Proteomes" id="UP001076974">
    <property type="component" value="Unassembled WGS sequence"/>
</dbReference>
<sequence>MKLQNMFKKNRKSYIPLKSERPEVPEGLLKKCNKCGAAILTEEVKSAGYICPKCQGYFRVHAYERIRMTVDEDSFEEWEKDMEFVNPLEFKGYEEKVKSLKEKTGLSEAVVTGKASIEGNPAVIAVCDGRFLMASMGQVVGEKITRAVERATKEQLPVIIFACSGGARMQEGIVSLMQMAKTAAALKRHSDAGLLYVSVLTDPTTGGVTASFAMLGDVILAEPKALIGFAGPRVIEQTIGEKLPKGFQRSEFLLEHGFIDRIVERKEMRTVLGNILQMHHTAQNPVIQKPVQTVEKERQSVQEKDAWERVTISRKNDRPVGQDYIRILFSDFLEFHGDRCYGDDTAIIGGIARFAGIPVTVIAQAKGKSTKENVAHHFGMPSPEGYRKALRLMKQAEKFKRPILLFVDTPGAFCGIEAEERGQGEAIARNLFEMSSMKVPVLSVVIGEGGSGGALALAVADEVWMLENAIYSVLSPEGFASILWKDSKRASEAAEVMKLTAADLKKLGVIEAVIAEPEVYTEETMQSVVFVLQKKITEFLDTHCNFSPEELAVQRYERFRKM</sequence>
<dbReference type="InterPro" id="IPR011762">
    <property type="entry name" value="COA_CT_N"/>
</dbReference>
<dbReference type="GO" id="GO:0005524">
    <property type="term" value="F:ATP binding"/>
    <property type="evidence" value="ECO:0007669"/>
    <property type="project" value="UniProtKB-KW"/>
</dbReference>
<dbReference type="HAMAP" id="MF_01395">
    <property type="entry name" value="AcetylCoA_CT_beta"/>
    <property type="match status" value="1"/>
</dbReference>
<comment type="pathway">
    <text evidence="2 16">Lipid metabolism; malonyl-CoA biosynthesis; malonyl-CoA from acetyl-CoA: step 1/1.</text>
</comment>
<evidence type="ECO:0000256" key="16">
    <source>
        <dbReference type="HAMAP-Rule" id="MF_00823"/>
    </source>
</evidence>
<comment type="subunit">
    <text evidence="5">Acetyl-CoA carboxylase is a heterotetramer composed of biotin carboxyl carrier protein (AccB), biotin carboxylase (AccC) and two subunits of ACCase subunit beta/alpha.</text>
</comment>
<keyword evidence="12 16" id="KW-0443">Lipid metabolism</keyword>
<comment type="caution">
    <text evidence="20">The sequence shown here is derived from an EMBL/GenBank/DDBJ whole genome shotgun (WGS) entry which is preliminary data.</text>
</comment>
<dbReference type="GO" id="GO:2001295">
    <property type="term" value="P:malonyl-CoA biosynthetic process"/>
    <property type="evidence" value="ECO:0007669"/>
    <property type="project" value="UniProtKB-UniRule"/>
</dbReference>
<dbReference type="InterPro" id="IPR000438">
    <property type="entry name" value="Acetyl_CoA_COase_Trfase_b_su"/>
</dbReference>
<evidence type="ECO:0000259" key="19">
    <source>
        <dbReference type="PROSITE" id="PS50989"/>
    </source>
</evidence>
<feature type="binding site" evidence="17">
    <location>
        <position position="35"/>
    </location>
    <ligand>
        <name>Zn(2+)</name>
        <dbReference type="ChEBI" id="CHEBI:29105"/>
    </ligand>
</feature>
<evidence type="ECO:0000256" key="6">
    <source>
        <dbReference type="ARBA" id="ARBA00022490"/>
    </source>
</evidence>
<reference evidence="20" key="1">
    <citation type="submission" date="2022-11" db="EMBL/GenBank/DDBJ databases">
        <title>Temperate bacteriophages infecting mucin-degrading bacterium Ruminococcus gnavus from the human gut.</title>
        <authorList>
            <person name="Buttimer C."/>
        </authorList>
    </citation>
    <scope>NUCLEOTIDE SEQUENCE</scope>
    <source>
        <strain evidence="20">CCUG 49994</strain>
        <strain evidence="21">CCUG 52279</strain>
    </source>
</reference>
<dbReference type="RefSeq" id="WP_022037634.1">
    <property type="nucleotide sequence ID" value="NZ_CP176629.1"/>
</dbReference>
<feature type="domain" description="CoA carboxyltransferase C-terminal" evidence="19">
    <location>
        <begin position="293"/>
        <end position="538"/>
    </location>
</feature>
<comment type="catalytic activity">
    <reaction evidence="15 16">
        <text>N(6)-carboxybiotinyl-L-lysyl-[protein] + acetyl-CoA = N(6)-biotinyl-L-lysyl-[protein] + malonyl-CoA</text>
        <dbReference type="Rhea" id="RHEA:54728"/>
        <dbReference type="Rhea" id="RHEA-COMP:10505"/>
        <dbReference type="Rhea" id="RHEA-COMP:10506"/>
        <dbReference type="ChEBI" id="CHEBI:57288"/>
        <dbReference type="ChEBI" id="CHEBI:57384"/>
        <dbReference type="ChEBI" id="CHEBI:83144"/>
        <dbReference type="ChEBI" id="CHEBI:83145"/>
        <dbReference type="EC" id="2.1.3.15"/>
    </reaction>
</comment>
<keyword evidence="17" id="KW-0479">Metal-binding</keyword>
<dbReference type="NCBIfam" id="NF041504">
    <property type="entry name" value="AccA_sub"/>
    <property type="match status" value="1"/>
</dbReference>
<evidence type="ECO:0000259" key="18">
    <source>
        <dbReference type="PROSITE" id="PS50980"/>
    </source>
</evidence>
<dbReference type="EC" id="2.1.3.15" evidence="16"/>
<dbReference type="PANTHER" id="PTHR42853">
    <property type="entry name" value="ACETYL-COENZYME A CARBOXYLASE CARBOXYL TRANSFERASE SUBUNIT ALPHA"/>
    <property type="match status" value="1"/>
</dbReference>
<feature type="domain" description="CoA carboxyltransferase N-terminal" evidence="18">
    <location>
        <begin position="28"/>
        <end position="294"/>
    </location>
</feature>
<evidence type="ECO:0000313" key="22">
    <source>
        <dbReference type="Proteomes" id="UP001079535"/>
    </source>
</evidence>
<comment type="cofactor">
    <cofactor evidence="17">
        <name>Zn(2+)</name>
        <dbReference type="ChEBI" id="CHEBI:29105"/>
    </cofactor>
    <text evidence="17">Binds 1 zinc ion per subunit.</text>
</comment>
<comment type="similarity">
    <text evidence="4">In the N-terminal section; belongs to the AccD/PCCB family.</text>
</comment>
<keyword evidence="8 16" id="KW-0808">Transferase</keyword>
<evidence type="ECO:0000256" key="3">
    <source>
        <dbReference type="ARBA" id="ARBA00006276"/>
    </source>
</evidence>
<feature type="binding site" evidence="17">
    <location>
        <position position="54"/>
    </location>
    <ligand>
        <name>Zn(2+)</name>
        <dbReference type="ChEBI" id="CHEBI:29105"/>
    </ligand>
</feature>
<comment type="subcellular location">
    <subcellularLocation>
        <location evidence="1 16">Cytoplasm</location>
    </subcellularLocation>
</comment>
<evidence type="ECO:0000256" key="4">
    <source>
        <dbReference type="ARBA" id="ARBA00010284"/>
    </source>
</evidence>
<keyword evidence="17" id="KW-0862">Zinc</keyword>
<comment type="similarity">
    <text evidence="3">In the C-terminal section; belongs to the AccA family.</text>
</comment>
<dbReference type="PROSITE" id="PS50980">
    <property type="entry name" value="COA_CT_NTER"/>
    <property type="match status" value="1"/>
</dbReference>
<comment type="function">
    <text evidence="14 17">Component of the acetyl coenzyme A carboxylase (ACC) complex. Biotin carboxylase (BC) catalyzes the carboxylation of biotin on its carrier protein (BCCP) and then the CO(2) group is transferred by the transcarboxylase to acetyl-CoA to form malonyl-CoA.</text>
</comment>
<dbReference type="Proteomes" id="UP001079535">
    <property type="component" value="Unassembled WGS sequence"/>
</dbReference>
<evidence type="ECO:0000256" key="17">
    <source>
        <dbReference type="HAMAP-Rule" id="MF_01395"/>
    </source>
</evidence>
<keyword evidence="6 16" id="KW-0963">Cytoplasm</keyword>
<evidence type="ECO:0000313" key="20">
    <source>
        <dbReference type="EMBL" id="MCZ0666029.1"/>
    </source>
</evidence>
<evidence type="ECO:0000256" key="15">
    <source>
        <dbReference type="ARBA" id="ARBA00049152"/>
    </source>
</evidence>
<organism evidence="20 22">
    <name type="scientific">Mediterraneibacter gnavus</name>
    <name type="common">Ruminococcus gnavus</name>
    <dbReference type="NCBI Taxonomy" id="33038"/>
    <lineage>
        <taxon>Bacteria</taxon>
        <taxon>Bacillati</taxon>
        <taxon>Bacillota</taxon>
        <taxon>Clostridia</taxon>
        <taxon>Lachnospirales</taxon>
        <taxon>Lachnospiraceae</taxon>
        <taxon>Mediterraneibacter</taxon>
    </lineage>
</organism>
<dbReference type="GO" id="GO:0016743">
    <property type="term" value="F:carboxyl- or carbamoyltransferase activity"/>
    <property type="evidence" value="ECO:0007669"/>
    <property type="project" value="UniProtKB-UniRule"/>
</dbReference>
<evidence type="ECO:0000256" key="1">
    <source>
        <dbReference type="ARBA" id="ARBA00004496"/>
    </source>
</evidence>
<dbReference type="GO" id="GO:0006633">
    <property type="term" value="P:fatty acid biosynthetic process"/>
    <property type="evidence" value="ECO:0007669"/>
    <property type="project" value="UniProtKB-KW"/>
</dbReference>
<keyword evidence="10 16" id="KW-0276">Fatty acid metabolism</keyword>
<evidence type="ECO:0000256" key="2">
    <source>
        <dbReference type="ARBA" id="ARBA00004956"/>
    </source>
</evidence>
<keyword evidence="17" id="KW-0863">Zinc-finger</keyword>
<evidence type="ECO:0000256" key="14">
    <source>
        <dbReference type="ARBA" id="ARBA00025280"/>
    </source>
</evidence>
<accession>A0A9Q4EXH3</accession>
<dbReference type="AlphaFoldDB" id="A0A9Q4EXH3"/>
<dbReference type="PROSITE" id="PS50989">
    <property type="entry name" value="COA_CT_CTER"/>
    <property type="match status" value="1"/>
</dbReference>
<evidence type="ECO:0000256" key="12">
    <source>
        <dbReference type="ARBA" id="ARBA00023098"/>
    </source>
</evidence>
<evidence type="ECO:0000256" key="9">
    <source>
        <dbReference type="ARBA" id="ARBA00022741"/>
    </source>
</evidence>
<feature type="binding site" evidence="17">
    <location>
        <position position="32"/>
    </location>
    <ligand>
        <name>Zn(2+)</name>
        <dbReference type="ChEBI" id="CHEBI:29105"/>
    </ligand>
</feature>
<dbReference type="InterPro" id="IPR029045">
    <property type="entry name" value="ClpP/crotonase-like_dom_sf"/>
</dbReference>
<dbReference type="NCBIfam" id="TIGR00515">
    <property type="entry name" value="accD"/>
    <property type="match status" value="1"/>
</dbReference>
<dbReference type="Pfam" id="PF03255">
    <property type="entry name" value="ACCA"/>
    <property type="match status" value="1"/>
</dbReference>
<comment type="function">
    <text evidence="16">Component of the acetyl coenzyme A carboxylase (ACC) complex. First, biotin carboxylase catalyzes the carboxylation of biotin on its carrier protein (BCCP) and then the CO(2) group is transferred by the carboxyltransferase to acetyl-CoA to form malonyl-CoA.</text>
</comment>
<evidence type="ECO:0000256" key="10">
    <source>
        <dbReference type="ARBA" id="ARBA00022832"/>
    </source>
</evidence>